<gene>
    <name evidence="6" type="ORF">VB146_03200</name>
</gene>
<dbReference type="InterPro" id="IPR011049">
    <property type="entry name" value="Serralysin-like_metalloprot_C"/>
</dbReference>
<comment type="caution">
    <text evidence="6">The sequence shown here is derived from an EMBL/GenBank/DDBJ whole genome shotgun (WGS) entry which is preliminary data.</text>
</comment>
<dbReference type="Proteomes" id="UP001303614">
    <property type="component" value="Unassembled WGS sequence"/>
</dbReference>
<dbReference type="PANTHER" id="PTHR38340:SF1">
    <property type="entry name" value="S-LAYER PROTEIN"/>
    <property type="match status" value="1"/>
</dbReference>
<evidence type="ECO:0000313" key="6">
    <source>
        <dbReference type="EMBL" id="MEA5122892.1"/>
    </source>
</evidence>
<dbReference type="PRINTS" id="PR00313">
    <property type="entry name" value="CABNDNGRPT"/>
</dbReference>
<dbReference type="EMBL" id="JAYFSO010000003">
    <property type="protein sequence ID" value="MEA5122892.1"/>
    <property type="molecule type" value="Genomic_DNA"/>
</dbReference>
<dbReference type="Pfam" id="PF26363">
    <property type="entry name" value="Phospholipase-like"/>
    <property type="match status" value="1"/>
</dbReference>
<dbReference type="InterPro" id="IPR018511">
    <property type="entry name" value="Hemolysin-typ_Ca-bd_CS"/>
</dbReference>
<feature type="compositionally biased region" description="Acidic residues" evidence="4">
    <location>
        <begin position="1119"/>
        <end position="1132"/>
    </location>
</feature>
<organism evidence="6 7">
    <name type="scientific">Xanthomonas floridensis</name>
    <dbReference type="NCBI Taxonomy" id="1843580"/>
    <lineage>
        <taxon>Bacteria</taxon>
        <taxon>Pseudomonadati</taxon>
        <taxon>Pseudomonadota</taxon>
        <taxon>Gammaproteobacteria</taxon>
        <taxon>Lysobacterales</taxon>
        <taxon>Lysobacteraceae</taxon>
        <taxon>Xanthomonas</taxon>
    </lineage>
</organism>
<sequence length="2277" mass="238780">MDFSKLQFDYSQLAANVYGAKSSVRSGLNTVQLPEGWNQIDEKISQSGFMARAYRNAATGEVVVAYAGTTLEEGQALDDWITGNVPAGVGGFSQQVFEAIEFYLNVLRLPGVDQAKTSFTGHSLGGGLASLMAVYFDKKATVFDQAPFEKSAATSAYDLYLEPLKYAGYTLPQEFEDYDLLHYNERKSNVQQIVVAGEVLSYGTENLFKINDGNPLVLDPEAEDIFGWGGSVGADFAKAVDLHSMTLLAGFMNSEIFFEISKNFKELLPRIFRGAYQDVVPTNRITSTLLELLVQRQIVGEGSLDTLAADVAKIVGTDLRGADGSFVLHGDGYGKEINLAASLVDVVLAGIYQQANGRSPQDGFSGRMSEVLTRADGHITFDADALGRQAQRGVDSLSQYVSARTQNLALDTNLLERARWGVQDGAAMRYVGSDFDVRSDVVVALHGNNTITVGGGDDLVLGGNGDDDISGGSGDDLLYGGAGFDTYRFLTNESLLVSADRIYDSGGDGAVYVDNVAVTAGVRLTETTWADSTGNLRLTMIADPVHRLIVTNLLSGDTIHVERWQNGQLGISLGGEISVLPPVGMKWDGDLTPEGANINGVFQGNEEAEAFYTGFGEDVIDAAGGIDVINGGSGSDVINGGDGNDFIVEVARTARNLDRWIGAPPTDRVLASGVGFMVGLRSGNAEDARTYYEDVFLGLVGTIRNGGPSFYPDPELFADGGDVIDGGGGSDLIMSGEGNDIVDGGIGNDVISGGHDSDILMGNDGDDLIFGDRINGVLAGEEVANLSSAARADGDDIIDGGAGNDELRGDGGNDQIWGGQGDDVILGDTVGMEASRQGNDSLHGGEGQDQIWGGGGNDTISGDAGNDTIFGDFVVGQLDPQFHGADRISGGVGMDWINGQGGDDVIDGGDDADTLLGGAGADVINGGTGYDLIVGDDFDAPENEQGNDTINGGLGDDTILGMGGNDQLVGGEGNDSLYGDDQVGNFAGNDKLSGNTGDDYLDGGRGDDQLDGGTGNDTLIGAEGNDTYLIKAGDGHDVVSGLGDQSAGSDTIALSGLSRNEATFRRSGSALVMTFGTDQSVRLDGFLARDSGGHRIVFGDGSAMDRAEALSLLGGGTAGDDDLQGSDQDDELYGQGGNDKLYGQEGNDSLNGGIGNDLVFGGGGNDLLEGGDGDDLLDGGTGDDRLSGGAGSDVFRYGIGYGNDSIAFDPAADIRQVQLLDIVNPADMYYALKNGALVMTIIETGQSITIEGYAGVNGPTARIVLADGAELLPELLWSGANEIEGSSGDDQLYGYDGEDYIYGFGGDDRIWGGNDRDYLVGGWGKDTIYGGSGNDMLQGDSHYPYWWMNGGEDDYLDGGEGDDNIYGNDGNDTLLGGAGNDSISGQDGADVLNGGAGNDALYGNAGSDLYEFGRGGGRDIIREFGWMGESGPQFGDIDTLRFDASVLKEEIVVYRDDRFSSTLQFVIEGTDDSIAVLDFFDYLTYNTRDSIEQVVFTDGTTWDLEEILYQAMRGSHRNDNLMGLYAKDDFINAGAGNDRVMALEHDDTIQGGKGNDSIEAGEGDDVLLGGSGSDILSGDAGNDIYRFGLGSDLDVITNGSIVLTDHDVIELGEGITTENIRLARSGDALVIDIDGHADRLIVLGHFITDEHWSRGGPIDALHFADGTIWVQEDILAKLVAPLEAIAVNIDGVPYADLQDAGGYVIGIQNTLGEVHRETAGATWFDIGPGEARLFGGASGDTYVFGKGYGSQAIHDAGGTDRVLFNADLSPSDVTLYKLGNDMEVHVEGQSPLTIVGFFSEGGMAAIESMVFANGTVWDSAWLHTNAVNPDVTLNGTAGSDILLGSVGNDQLFGLEANDQLEGDSGDDLLDGGTGADVMRGGKGSDTYVVDDASDSIFDNGYASDSWTREINTVRSSIDYTLGVNLQRLILDGTADLNGTGNGESNTLQGNAGANVLTAAAVDDYSSWADWIDGGAGNDILIGAWGNDTLIGGAGNDRMEGGGGDDLYYVDSLGDVIVEAEDEAPSFPMAMAMQLSSDATNSSVGDSGAPGIPAMGEHPYRNGDTVAASIDFTLTEELESLILVGTAVNGTGNEFSNWLSGNAQDNVLSGLGEYDTIYGGAGRDVLYGGDGGDELDGEDGNDTLVGGDGDDFYIYTAGQGHDTIVNVDVYGEDMLRVSGAAFDQFRFDRIGDDMVATLSDQSGSLTFKDWYTESANRVDRLYDRNWMELTSDQVDSLVGGAELSQLIGAMAQGEAGQEVYAQSWSERSNQPHLMIAAV</sequence>
<reference evidence="6 7" key="1">
    <citation type="submission" date="2023-12" db="EMBL/GenBank/DDBJ databases">
        <title>Genome sequencing of Xanthomonas floridensis.</title>
        <authorList>
            <person name="Greer S."/>
            <person name="Harrison J."/>
            <person name="Grant M."/>
            <person name="Vicente J."/>
            <person name="Studholme D."/>
        </authorList>
    </citation>
    <scope>NUCLEOTIDE SEQUENCE [LARGE SCALE GENOMIC DNA]</scope>
    <source>
        <strain evidence="6 7">WHRI 8848</strain>
    </source>
</reference>
<evidence type="ECO:0000256" key="3">
    <source>
        <dbReference type="ARBA" id="ARBA00022837"/>
    </source>
</evidence>
<accession>A0ABU5PU99</accession>
<evidence type="ECO:0000256" key="4">
    <source>
        <dbReference type="SAM" id="MobiDB-lite"/>
    </source>
</evidence>
<dbReference type="RefSeq" id="WP_239692252.1">
    <property type="nucleotide sequence ID" value="NZ_JAYFSN010000002.1"/>
</dbReference>
<dbReference type="SUPFAM" id="SSF53474">
    <property type="entry name" value="alpha/beta-Hydrolases"/>
    <property type="match status" value="1"/>
</dbReference>
<keyword evidence="2" id="KW-0964">Secreted</keyword>
<evidence type="ECO:0000256" key="2">
    <source>
        <dbReference type="ARBA" id="ARBA00022525"/>
    </source>
</evidence>
<dbReference type="InterPro" id="IPR050557">
    <property type="entry name" value="RTX_toxin/Mannuronan_C5-epim"/>
</dbReference>
<dbReference type="PROSITE" id="PS00330">
    <property type="entry name" value="HEMOLYSIN_CALCIUM"/>
    <property type="match status" value="17"/>
</dbReference>
<feature type="domain" description="Haemolysin-type calcium binding-related" evidence="5">
    <location>
        <begin position="1792"/>
        <end position="1820"/>
    </location>
</feature>
<feature type="region of interest" description="Disordered" evidence="4">
    <location>
        <begin position="1115"/>
        <end position="1147"/>
    </location>
</feature>
<protein>
    <submittedName>
        <fullName evidence="6">Calcium-binding protein</fullName>
    </submittedName>
</protein>
<dbReference type="Gene3D" id="3.40.50.1820">
    <property type="entry name" value="alpha/beta hydrolase"/>
    <property type="match status" value="1"/>
</dbReference>
<feature type="region of interest" description="Disordered" evidence="4">
    <location>
        <begin position="835"/>
        <end position="862"/>
    </location>
</feature>
<evidence type="ECO:0000256" key="1">
    <source>
        <dbReference type="ARBA" id="ARBA00004613"/>
    </source>
</evidence>
<dbReference type="InterPro" id="IPR001343">
    <property type="entry name" value="Hemolysn_Ca-bd"/>
</dbReference>
<proteinExistence type="predicted"/>
<comment type="subcellular location">
    <subcellularLocation>
        <location evidence="1">Secreted</location>
    </subcellularLocation>
</comment>
<dbReference type="Gene3D" id="2.150.10.10">
    <property type="entry name" value="Serralysin-like metalloprotease, C-terminal"/>
    <property type="match status" value="14"/>
</dbReference>
<feature type="domain" description="Haemolysin-type calcium binding-related" evidence="5">
    <location>
        <begin position="1465"/>
        <end position="1505"/>
    </location>
</feature>
<dbReference type="InterPro" id="IPR010566">
    <property type="entry name" value="Haemolys_ca-bd"/>
</dbReference>
<dbReference type="SUPFAM" id="SSF51120">
    <property type="entry name" value="beta-Roll"/>
    <property type="match status" value="12"/>
</dbReference>
<keyword evidence="3" id="KW-0106">Calcium</keyword>
<dbReference type="Pfam" id="PF06594">
    <property type="entry name" value="HCBP_related"/>
    <property type="match status" value="2"/>
</dbReference>
<dbReference type="PANTHER" id="PTHR38340">
    <property type="entry name" value="S-LAYER PROTEIN"/>
    <property type="match status" value="1"/>
</dbReference>
<dbReference type="Pfam" id="PF00353">
    <property type="entry name" value="HemolysinCabind"/>
    <property type="match status" value="20"/>
</dbReference>
<name>A0ABU5PU99_9XANT</name>
<evidence type="ECO:0000259" key="5">
    <source>
        <dbReference type="Pfam" id="PF06594"/>
    </source>
</evidence>
<feature type="compositionally biased region" description="Gly residues" evidence="4">
    <location>
        <begin position="844"/>
        <end position="857"/>
    </location>
</feature>
<dbReference type="InterPro" id="IPR029058">
    <property type="entry name" value="AB_hydrolase_fold"/>
</dbReference>
<keyword evidence="7" id="KW-1185">Reference proteome</keyword>
<feature type="region of interest" description="Disordered" evidence="4">
    <location>
        <begin position="794"/>
        <end position="822"/>
    </location>
</feature>
<evidence type="ECO:0000313" key="7">
    <source>
        <dbReference type="Proteomes" id="UP001303614"/>
    </source>
</evidence>
<feature type="region of interest" description="Disordered" evidence="4">
    <location>
        <begin position="971"/>
        <end position="1016"/>
    </location>
</feature>